<dbReference type="GO" id="GO:0000155">
    <property type="term" value="F:phosphorelay sensor kinase activity"/>
    <property type="evidence" value="ECO:0007669"/>
    <property type="project" value="InterPro"/>
</dbReference>
<dbReference type="GO" id="GO:0016020">
    <property type="term" value="C:membrane"/>
    <property type="evidence" value="ECO:0007669"/>
    <property type="project" value="InterPro"/>
</dbReference>
<accession>A0A5Q0HD95</accession>
<evidence type="ECO:0000256" key="4">
    <source>
        <dbReference type="ARBA" id="ARBA00022679"/>
    </source>
</evidence>
<keyword evidence="5" id="KW-0547">Nucleotide-binding</keyword>
<dbReference type="EMBL" id="CP034550">
    <property type="protein sequence ID" value="QFZ23954.1"/>
    <property type="molecule type" value="Genomic_DNA"/>
</dbReference>
<evidence type="ECO:0000256" key="2">
    <source>
        <dbReference type="ARBA" id="ARBA00012438"/>
    </source>
</evidence>
<evidence type="ECO:0000313" key="13">
    <source>
        <dbReference type="Proteomes" id="UP000325787"/>
    </source>
</evidence>
<evidence type="ECO:0000256" key="3">
    <source>
        <dbReference type="ARBA" id="ARBA00022553"/>
    </source>
</evidence>
<dbReference type="SMART" id="SM00387">
    <property type="entry name" value="HATPase_c"/>
    <property type="match status" value="1"/>
</dbReference>
<dbReference type="SUPFAM" id="SSF55874">
    <property type="entry name" value="ATPase domain of HSP90 chaperone/DNA topoisomerase II/histidine kinase"/>
    <property type="match status" value="1"/>
</dbReference>
<keyword evidence="13" id="KW-1185">Reference proteome</keyword>
<dbReference type="Proteomes" id="UP000325787">
    <property type="component" value="Chromosome"/>
</dbReference>
<dbReference type="GO" id="GO:0005524">
    <property type="term" value="F:ATP binding"/>
    <property type="evidence" value="ECO:0007669"/>
    <property type="project" value="UniProtKB-KW"/>
</dbReference>
<keyword evidence="6 12" id="KW-0418">Kinase</keyword>
<dbReference type="AlphaFoldDB" id="A0A5Q0HD95"/>
<dbReference type="Gene3D" id="1.20.5.1930">
    <property type="match status" value="1"/>
</dbReference>
<dbReference type="OrthoDB" id="3217947at2"/>
<dbReference type="Gene3D" id="3.30.565.10">
    <property type="entry name" value="Histidine kinase-like ATPase, C-terminal domain"/>
    <property type="match status" value="1"/>
</dbReference>
<dbReference type="InterPro" id="IPR036890">
    <property type="entry name" value="HATPase_C_sf"/>
</dbReference>
<organism evidence="12 13">
    <name type="scientific">Saccharothrix syringae</name>
    <name type="common">Nocardiopsis syringae</name>
    <dbReference type="NCBI Taxonomy" id="103733"/>
    <lineage>
        <taxon>Bacteria</taxon>
        <taxon>Bacillati</taxon>
        <taxon>Actinomycetota</taxon>
        <taxon>Actinomycetes</taxon>
        <taxon>Pseudonocardiales</taxon>
        <taxon>Pseudonocardiaceae</taxon>
        <taxon>Saccharothrix</taxon>
    </lineage>
</organism>
<keyword evidence="8" id="KW-0902">Two-component regulatory system</keyword>
<feature type="transmembrane region" description="Helical" evidence="10">
    <location>
        <begin position="96"/>
        <end position="129"/>
    </location>
</feature>
<reference evidence="13" key="1">
    <citation type="journal article" date="2021" name="Curr. Microbiol.">
        <title>Complete genome of nocamycin-producing strain Saccharothrix syringae NRRL B-16468 reveals the biosynthetic potential for secondary metabolites.</title>
        <authorList>
            <person name="Mo X."/>
            <person name="Yang S."/>
        </authorList>
    </citation>
    <scope>NUCLEOTIDE SEQUENCE [LARGE SCALE GENOMIC DNA]</scope>
    <source>
        <strain evidence="13">ATCC 51364 / DSM 43886 / JCM 6844 / KCTC 9398 / NBRC 14523 / NRRL B-16468 / INA 2240</strain>
    </source>
</reference>
<feature type="region of interest" description="Disordered" evidence="9">
    <location>
        <begin position="381"/>
        <end position="403"/>
    </location>
</feature>
<keyword evidence="3" id="KW-0597">Phosphoprotein</keyword>
<feature type="compositionally biased region" description="Low complexity" evidence="9">
    <location>
        <begin position="385"/>
        <end position="396"/>
    </location>
</feature>
<keyword evidence="7" id="KW-0067">ATP-binding</keyword>
<feature type="domain" description="Histidine kinase/HSP90-like ATPase" evidence="11">
    <location>
        <begin position="313"/>
        <end position="403"/>
    </location>
</feature>
<keyword evidence="10" id="KW-1133">Transmembrane helix</keyword>
<dbReference type="Pfam" id="PF07730">
    <property type="entry name" value="HisKA_3"/>
    <property type="match status" value="1"/>
</dbReference>
<evidence type="ECO:0000256" key="5">
    <source>
        <dbReference type="ARBA" id="ARBA00022741"/>
    </source>
</evidence>
<evidence type="ECO:0000256" key="9">
    <source>
        <dbReference type="SAM" id="MobiDB-lite"/>
    </source>
</evidence>
<dbReference type="EC" id="2.7.13.3" evidence="2"/>
<dbReference type="InterPro" id="IPR003594">
    <property type="entry name" value="HATPase_dom"/>
</dbReference>
<evidence type="ECO:0000256" key="6">
    <source>
        <dbReference type="ARBA" id="ARBA00022777"/>
    </source>
</evidence>
<dbReference type="PANTHER" id="PTHR24421">
    <property type="entry name" value="NITRATE/NITRITE SENSOR PROTEIN NARX-RELATED"/>
    <property type="match status" value="1"/>
</dbReference>
<dbReference type="GO" id="GO:0046983">
    <property type="term" value="F:protein dimerization activity"/>
    <property type="evidence" value="ECO:0007669"/>
    <property type="project" value="InterPro"/>
</dbReference>
<feature type="transmembrane region" description="Helical" evidence="10">
    <location>
        <begin position="30"/>
        <end position="49"/>
    </location>
</feature>
<comment type="catalytic activity">
    <reaction evidence="1">
        <text>ATP + protein L-histidine = ADP + protein N-phospho-L-histidine.</text>
        <dbReference type="EC" id="2.7.13.3"/>
    </reaction>
</comment>
<protein>
    <recommendedName>
        <fullName evidence="2">histidine kinase</fullName>
        <ecNumber evidence="2">2.7.13.3</ecNumber>
    </recommendedName>
</protein>
<keyword evidence="4" id="KW-0808">Transferase</keyword>
<evidence type="ECO:0000313" key="12">
    <source>
        <dbReference type="EMBL" id="QFZ23954.1"/>
    </source>
</evidence>
<evidence type="ECO:0000256" key="1">
    <source>
        <dbReference type="ARBA" id="ARBA00000085"/>
    </source>
</evidence>
<dbReference type="InterPro" id="IPR050482">
    <property type="entry name" value="Sensor_HK_TwoCompSys"/>
</dbReference>
<dbReference type="Pfam" id="PF13796">
    <property type="entry name" value="Sensor"/>
    <property type="match status" value="1"/>
</dbReference>
<proteinExistence type="predicted"/>
<evidence type="ECO:0000256" key="8">
    <source>
        <dbReference type="ARBA" id="ARBA00023012"/>
    </source>
</evidence>
<evidence type="ECO:0000256" key="7">
    <source>
        <dbReference type="ARBA" id="ARBA00022840"/>
    </source>
</evidence>
<dbReference type="Pfam" id="PF02518">
    <property type="entry name" value="HATPase_c"/>
    <property type="match status" value="1"/>
</dbReference>
<keyword evidence="10" id="KW-0472">Membrane</keyword>
<dbReference type="KEGG" id="ssyi:EKG83_00930"/>
<evidence type="ECO:0000256" key="10">
    <source>
        <dbReference type="SAM" id="Phobius"/>
    </source>
</evidence>
<dbReference type="CDD" id="cd16917">
    <property type="entry name" value="HATPase_UhpB-NarQ-NarX-like"/>
    <property type="match status" value="1"/>
</dbReference>
<evidence type="ECO:0000259" key="11">
    <source>
        <dbReference type="SMART" id="SM00387"/>
    </source>
</evidence>
<dbReference type="InterPro" id="IPR011712">
    <property type="entry name" value="Sig_transdc_His_kin_sub3_dim/P"/>
</dbReference>
<dbReference type="PANTHER" id="PTHR24421:SF10">
    <property type="entry name" value="NITRATE_NITRITE SENSOR PROTEIN NARQ"/>
    <property type="match status" value="1"/>
</dbReference>
<keyword evidence="10" id="KW-0812">Transmembrane</keyword>
<sequence>MGRAVAHLFAGVVVGPLAFAWAVATTLATAVLSFTYVGLPLFLVVTWVSRRVARFERLRAGWVLGVAVPNPYEPVAGHPWRRGRALTRDPATWRDLAWLGLSFPVGGLTGVVGLVVAVVDLGAVLAPVWLWAVPNPHLHPAAHWLFNTVPGRFAFSALGLAAAPLALRLVPALSRLQASVAARLLGPDPRRQVVELRATRLRVVDAQAAELRRIERDLHDGAQARIVAAGMTLALADRRLRAAGLADDPARADVLNARRQLDDALVELRRLVRGIYPPILADRGLAAAVAALAADAPFPVTARADDLGDLPPAVEAAAYFVVAEALANAVKHAGAAACEVEAARTADGGLAVTVRDDGRGGADPAGSGLDGLRRRVEALDGRMDVTSPPGGPTTVTAEFPCAS</sequence>
<name>A0A5Q0HD95_SACSY</name>
<dbReference type="InterPro" id="IPR025828">
    <property type="entry name" value="Put_sensor_dom"/>
</dbReference>
<gene>
    <name evidence="12" type="ORF">EKG83_00930</name>
</gene>